<dbReference type="InterPro" id="IPR000792">
    <property type="entry name" value="Tscrpt_reg_LuxR_C"/>
</dbReference>
<proteinExistence type="predicted"/>
<feature type="domain" description="HTH luxR-type" evidence="4">
    <location>
        <begin position="288"/>
        <end position="353"/>
    </location>
</feature>
<dbReference type="PANTHER" id="PTHR44688:SF16">
    <property type="entry name" value="DNA-BINDING TRANSCRIPTIONAL ACTIVATOR DEVR_DOSR"/>
    <property type="match status" value="1"/>
</dbReference>
<sequence length="358" mass="39552">MSHLIHDRFLQLALELQSAPEFRMVAEVLCHRLPDQISGGTEGWLITVTANGERISVGHGREGDSWGTGALSDRGYSQDFADLVTQLRPQDKTRLGLRVSEQPELAEACATGFETGREFSDMLVGHLMTNGRNHCLLAIPRETGRFDDEALRAFDYFLLLSRAVLDRLAADNLGRQFRKIYLGSPPSAHAAVFVLHANGDVLPVNFEGIRFAETSWGDDQAFGRIDPFQMKQLRTSLQAAWVDPATAEFHPIDITFAGGQPVAFVGLPRPDGEILLVHFPKDASVCGDEALSAVLTRRQKEIMGWIAEGKTSAEVAIILNISPRTVEKHLEAVFQRLGVENRIAAVRRYLDLKAGILD</sequence>
<evidence type="ECO:0000313" key="6">
    <source>
        <dbReference type="Proteomes" id="UP000557717"/>
    </source>
</evidence>
<keyword evidence="3" id="KW-0804">Transcription</keyword>
<dbReference type="CDD" id="cd06170">
    <property type="entry name" value="LuxR_C_like"/>
    <property type="match status" value="1"/>
</dbReference>
<evidence type="ECO:0000256" key="1">
    <source>
        <dbReference type="ARBA" id="ARBA00023015"/>
    </source>
</evidence>
<dbReference type="Gene3D" id="1.10.10.10">
    <property type="entry name" value="Winged helix-like DNA-binding domain superfamily/Winged helix DNA-binding domain"/>
    <property type="match status" value="1"/>
</dbReference>
<accession>A0A840V1Y2</accession>
<dbReference type="Proteomes" id="UP000557717">
    <property type="component" value="Unassembled WGS sequence"/>
</dbReference>
<dbReference type="Pfam" id="PF00196">
    <property type="entry name" value="GerE"/>
    <property type="match status" value="1"/>
</dbReference>
<keyword evidence="2 5" id="KW-0238">DNA-binding</keyword>
<dbReference type="PANTHER" id="PTHR44688">
    <property type="entry name" value="DNA-BINDING TRANSCRIPTIONAL ACTIVATOR DEVR_DOSR"/>
    <property type="match status" value="1"/>
</dbReference>
<organism evidence="5 6">
    <name type="scientific">Haloferula luteola</name>
    <dbReference type="NCBI Taxonomy" id="595692"/>
    <lineage>
        <taxon>Bacteria</taxon>
        <taxon>Pseudomonadati</taxon>
        <taxon>Verrucomicrobiota</taxon>
        <taxon>Verrucomicrobiia</taxon>
        <taxon>Verrucomicrobiales</taxon>
        <taxon>Verrucomicrobiaceae</taxon>
        <taxon>Haloferula</taxon>
    </lineage>
</organism>
<dbReference type="RefSeq" id="WP_184019287.1">
    <property type="nucleotide sequence ID" value="NZ_JACHFD010000012.1"/>
</dbReference>
<dbReference type="AlphaFoldDB" id="A0A840V1Y2"/>
<dbReference type="InterPro" id="IPR016032">
    <property type="entry name" value="Sig_transdc_resp-reg_C-effctor"/>
</dbReference>
<evidence type="ECO:0000313" key="5">
    <source>
        <dbReference type="EMBL" id="MBB5352337.1"/>
    </source>
</evidence>
<dbReference type="SMART" id="SM00421">
    <property type="entry name" value="HTH_LUXR"/>
    <property type="match status" value="1"/>
</dbReference>
<evidence type="ECO:0000256" key="3">
    <source>
        <dbReference type="ARBA" id="ARBA00023163"/>
    </source>
</evidence>
<dbReference type="EMBL" id="JACHFD010000012">
    <property type="protein sequence ID" value="MBB5352337.1"/>
    <property type="molecule type" value="Genomic_DNA"/>
</dbReference>
<evidence type="ECO:0000259" key="4">
    <source>
        <dbReference type="PROSITE" id="PS50043"/>
    </source>
</evidence>
<reference evidence="5 6" key="1">
    <citation type="submission" date="2020-08" db="EMBL/GenBank/DDBJ databases">
        <title>Genomic Encyclopedia of Type Strains, Phase IV (KMG-IV): sequencing the most valuable type-strain genomes for metagenomic binning, comparative biology and taxonomic classification.</title>
        <authorList>
            <person name="Goeker M."/>
        </authorList>
    </citation>
    <scope>NUCLEOTIDE SEQUENCE [LARGE SCALE GENOMIC DNA]</scope>
    <source>
        <strain evidence="5 6">YC6886</strain>
    </source>
</reference>
<dbReference type="SUPFAM" id="SSF46894">
    <property type="entry name" value="C-terminal effector domain of the bipartite response regulators"/>
    <property type="match status" value="1"/>
</dbReference>
<dbReference type="InterPro" id="IPR036388">
    <property type="entry name" value="WH-like_DNA-bd_sf"/>
</dbReference>
<keyword evidence="6" id="KW-1185">Reference proteome</keyword>
<evidence type="ECO:0000256" key="2">
    <source>
        <dbReference type="ARBA" id="ARBA00023125"/>
    </source>
</evidence>
<dbReference type="PROSITE" id="PS00622">
    <property type="entry name" value="HTH_LUXR_1"/>
    <property type="match status" value="1"/>
</dbReference>
<dbReference type="GO" id="GO:0006355">
    <property type="term" value="P:regulation of DNA-templated transcription"/>
    <property type="evidence" value="ECO:0007669"/>
    <property type="project" value="InterPro"/>
</dbReference>
<gene>
    <name evidence="5" type="ORF">HNR46_002582</name>
</gene>
<dbReference type="PROSITE" id="PS50043">
    <property type="entry name" value="HTH_LUXR_2"/>
    <property type="match status" value="1"/>
</dbReference>
<name>A0A840V1Y2_9BACT</name>
<keyword evidence="1" id="KW-0805">Transcription regulation</keyword>
<dbReference type="GO" id="GO:0003677">
    <property type="term" value="F:DNA binding"/>
    <property type="evidence" value="ECO:0007669"/>
    <property type="project" value="UniProtKB-KW"/>
</dbReference>
<comment type="caution">
    <text evidence="5">The sequence shown here is derived from an EMBL/GenBank/DDBJ whole genome shotgun (WGS) entry which is preliminary data.</text>
</comment>
<dbReference type="PRINTS" id="PR00038">
    <property type="entry name" value="HTHLUXR"/>
</dbReference>
<protein>
    <submittedName>
        <fullName evidence="5">DNA-binding CsgD family transcriptional regulator</fullName>
    </submittedName>
</protein>